<protein>
    <submittedName>
        <fullName evidence="1">Uncharacterized protein</fullName>
    </submittedName>
</protein>
<evidence type="ECO:0000313" key="1">
    <source>
        <dbReference type="EMBL" id="RVW52738.1"/>
    </source>
</evidence>
<gene>
    <name evidence="1" type="ORF">CK203_091133</name>
</gene>
<proteinExistence type="predicted"/>
<name>A0A438EYA7_VITVI</name>
<dbReference type="Proteomes" id="UP000288805">
    <property type="component" value="Unassembled WGS sequence"/>
</dbReference>
<organism evidence="1 2">
    <name type="scientific">Vitis vinifera</name>
    <name type="common">Grape</name>
    <dbReference type="NCBI Taxonomy" id="29760"/>
    <lineage>
        <taxon>Eukaryota</taxon>
        <taxon>Viridiplantae</taxon>
        <taxon>Streptophyta</taxon>
        <taxon>Embryophyta</taxon>
        <taxon>Tracheophyta</taxon>
        <taxon>Spermatophyta</taxon>
        <taxon>Magnoliopsida</taxon>
        <taxon>eudicotyledons</taxon>
        <taxon>Gunneridae</taxon>
        <taxon>Pentapetalae</taxon>
        <taxon>rosids</taxon>
        <taxon>Vitales</taxon>
        <taxon>Vitaceae</taxon>
        <taxon>Viteae</taxon>
        <taxon>Vitis</taxon>
    </lineage>
</organism>
<reference evidence="1 2" key="1">
    <citation type="journal article" date="2018" name="PLoS Genet.">
        <title>Population sequencing reveals clonal diversity and ancestral inbreeding in the grapevine cultivar Chardonnay.</title>
        <authorList>
            <person name="Roach M.J."/>
            <person name="Johnson D.L."/>
            <person name="Bohlmann J."/>
            <person name="van Vuuren H.J."/>
            <person name="Jones S.J."/>
            <person name="Pretorius I.S."/>
            <person name="Schmidt S.A."/>
            <person name="Borneman A.R."/>
        </authorList>
    </citation>
    <scope>NUCLEOTIDE SEQUENCE [LARGE SCALE GENOMIC DNA]</scope>
    <source>
        <strain evidence="2">cv. Chardonnay</strain>
        <tissue evidence="1">Leaf</tissue>
    </source>
</reference>
<evidence type="ECO:0000313" key="2">
    <source>
        <dbReference type="Proteomes" id="UP000288805"/>
    </source>
</evidence>
<dbReference type="EMBL" id="QGNW01001163">
    <property type="protein sequence ID" value="RVW52738.1"/>
    <property type="molecule type" value="Genomic_DNA"/>
</dbReference>
<comment type="caution">
    <text evidence="1">The sequence shown here is derived from an EMBL/GenBank/DDBJ whole genome shotgun (WGS) entry which is preliminary data.</text>
</comment>
<accession>A0A438EYA7</accession>
<dbReference type="AlphaFoldDB" id="A0A438EYA7"/>
<sequence>MAAASISKTLSKGARGLKNHWIPTPLFPHLYSSSAPVSASASASVLLLRPSPLLLNLNLQEGNRDGVGQNGCFSFLGLSPLALEVGRS</sequence>